<keyword evidence="3" id="KW-1185">Reference proteome</keyword>
<evidence type="ECO:0000313" key="3">
    <source>
        <dbReference type="Proteomes" id="UP000444721"/>
    </source>
</evidence>
<evidence type="ECO:0000313" key="2">
    <source>
        <dbReference type="EMBL" id="KAF0978680.1"/>
    </source>
</evidence>
<dbReference type="AlphaFoldDB" id="A0A6A5BYN2"/>
<feature type="compositionally biased region" description="Polar residues" evidence="1">
    <location>
        <begin position="1"/>
        <end position="15"/>
    </location>
</feature>
<evidence type="ECO:0000256" key="1">
    <source>
        <dbReference type="SAM" id="MobiDB-lite"/>
    </source>
</evidence>
<dbReference type="VEuPathDB" id="AmoebaDB:NfTy_041230"/>
<dbReference type="VEuPathDB" id="AmoebaDB:FDP41_002500"/>
<name>A0A6A5BYN2_NAEFO</name>
<reference evidence="2 3" key="1">
    <citation type="journal article" date="2019" name="Sci. Rep.">
        <title>Nanopore sequencing improves the draft genome of the human pathogenic amoeba Naegleria fowleri.</title>
        <authorList>
            <person name="Liechti N."/>
            <person name="Schurch N."/>
            <person name="Bruggmann R."/>
            <person name="Wittwer M."/>
        </authorList>
    </citation>
    <scope>NUCLEOTIDE SEQUENCE [LARGE SCALE GENOMIC DNA]</scope>
    <source>
        <strain evidence="2 3">ATCC 30894</strain>
    </source>
</reference>
<gene>
    <name evidence="2" type="ORF">FDP41_002500</name>
</gene>
<protein>
    <submittedName>
        <fullName evidence="2">Uncharacterized protein</fullName>
    </submittedName>
</protein>
<dbReference type="GeneID" id="68109718"/>
<dbReference type="Proteomes" id="UP000444721">
    <property type="component" value="Unassembled WGS sequence"/>
</dbReference>
<dbReference type="OrthoDB" id="2153609at2759"/>
<sequence>MDPQQSQFSYVPSTFSPQQQPNPSMSGGGGMMTMQYHSQPPNNNNMFIGQPSQPMAPTSNTNVPQLQQEGIIIIGGHPSQQQQQPNFNTSQSMMFGHHHQPQTMTTSSPMSQPIMMQPSNGPVKEQWVKEVLDVSSEYSSDYGARNVIGESRVYPLHEDSNKAWVPEKERNNQEFIIVEFPFYSVITGVRIYETYNPGSIVKISCLPKGRDAYKRKFSQDDTVRNSTEFMFPNDWITLYEGPPQQPLFKGKSNIFSPPLMTNGIEPKILLITMNTLQSESWSEIDAIQLIGIPTEAEFLNGMKELWAGAVLAVSSEYGNGWVATNVIGKPSVYPKYGDDSKAWAPKSESGTFEFITLDFLEPLLLSKIEIYETYCPGALVKVTGYSNHSSMESGTVLYQGAIEEGLPDLARIKTIEVLGGGGVAIAKSIPIRYLRLDIDTTRSKGYYEIDAVKVTGFPVVGLGMSRTL</sequence>
<dbReference type="EMBL" id="VFQX01000029">
    <property type="protein sequence ID" value="KAF0978680.1"/>
    <property type="molecule type" value="Genomic_DNA"/>
</dbReference>
<dbReference type="VEuPathDB" id="AmoebaDB:NF0074590"/>
<feature type="region of interest" description="Disordered" evidence="1">
    <location>
        <begin position="1"/>
        <end position="34"/>
    </location>
</feature>
<proteinExistence type="predicted"/>
<organism evidence="2 3">
    <name type="scientific">Naegleria fowleri</name>
    <name type="common">Brain eating amoeba</name>
    <dbReference type="NCBI Taxonomy" id="5763"/>
    <lineage>
        <taxon>Eukaryota</taxon>
        <taxon>Discoba</taxon>
        <taxon>Heterolobosea</taxon>
        <taxon>Tetramitia</taxon>
        <taxon>Eutetramitia</taxon>
        <taxon>Vahlkampfiidae</taxon>
        <taxon>Naegleria</taxon>
    </lineage>
</organism>
<accession>A0A6A5BYN2</accession>
<comment type="caution">
    <text evidence="2">The sequence shown here is derived from an EMBL/GenBank/DDBJ whole genome shotgun (WGS) entry which is preliminary data.</text>
</comment>
<dbReference type="RefSeq" id="XP_044563393.1">
    <property type="nucleotide sequence ID" value="XM_044705702.1"/>
</dbReference>
<feature type="compositionally biased region" description="Low complexity" evidence="1">
    <location>
        <begin position="16"/>
        <end position="25"/>
    </location>
</feature>